<dbReference type="InParanoid" id="A0A165D8R4"/>
<dbReference type="GeneID" id="63826411"/>
<evidence type="ECO:0000313" key="3">
    <source>
        <dbReference type="Proteomes" id="UP000076871"/>
    </source>
</evidence>
<keyword evidence="3" id="KW-1185">Reference proteome</keyword>
<gene>
    <name evidence="2" type="ORF">LAESUDRAFT_728181</name>
</gene>
<dbReference type="Proteomes" id="UP000076871">
    <property type="component" value="Unassembled WGS sequence"/>
</dbReference>
<reference evidence="2 3" key="1">
    <citation type="journal article" date="2016" name="Mol. Biol. Evol.">
        <title>Comparative Genomics of Early-Diverging Mushroom-Forming Fungi Provides Insights into the Origins of Lignocellulose Decay Capabilities.</title>
        <authorList>
            <person name="Nagy L.G."/>
            <person name="Riley R."/>
            <person name="Tritt A."/>
            <person name="Adam C."/>
            <person name="Daum C."/>
            <person name="Floudas D."/>
            <person name="Sun H."/>
            <person name="Yadav J.S."/>
            <person name="Pangilinan J."/>
            <person name="Larsson K.H."/>
            <person name="Matsuura K."/>
            <person name="Barry K."/>
            <person name="Labutti K."/>
            <person name="Kuo R."/>
            <person name="Ohm R.A."/>
            <person name="Bhattacharya S.S."/>
            <person name="Shirouzu T."/>
            <person name="Yoshinaga Y."/>
            <person name="Martin F.M."/>
            <person name="Grigoriev I.V."/>
            <person name="Hibbett D.S."/>
        </authorList>
    </citation>
    <scope>NUCLEOTIDE SEQUENCE [LARGE SCALE GENOMIC DNA]</scope>
    <source>
        <strain evidence="2 3">93-53</strain>
    </source>
</reference>
<evidence type="ECO:0000313" key="2">
    <source>
        <dbReference type="EMBL" id="KZT04348.1"/>
    </source>
</evidence>
<proteinExistence type="predicted"/>
<protein>
    <submittedName>
        <fullName evidence="2">Uncharacterized protein</fullName>
    </submittedName>
</protein>
<organism evidence="2 3">
    <name type="scientific">Laetiporus sulphureus 93-53</name>
    <dbReference type="NCBI Taxonomy" id="1314785"/>
    <lineage>
        <taxon>Eukaryota</taxon>
        <taxon>Fungi</taxon>
        <taxon>Dikarya</taxon>
        <taxon>Basidiomycota</taxon>
        <taxon>Agaricomycotina</taxon>
        <taxon>Agaricomycetes</taxon>
        <taxon>Polyporales</taxon>
        <taxon>Laetiporus</taxon>
    </lineage>
</organism>
<dbReference type="AlphaFoldDB" id="A0A165D8R4"/>
<name>A0A165D8R4_9APHY</name>
<dbReference type="EMBL" id="KV427637">
    <property type="protein sequence ID" value="KZT04348.1"/>
    <property type="molecule type" value="Genomic_DNA"/>
</dbReference>
<accession>A0A165D8R4</accession>
<dbReference type="RefSeq" id="XP_040762088.1">
    <property type="nucleotide sequence ID" value="XM_040909382.1"/>
</dbReference>
<sequence>MVYSASEQTERSNAPRALARDGNKATCTDKNELTDVAYQTAVWLLQSAADVDWSEFSRVRANASYARQIAGRKNEEQRKGLKTTHASVFPTCKYKPSPILAYLHSDLHLHRRAMQKWKRLSEDERHEAE</sequence>
<evidence type="ECO:0000256" key="1">
    <source>
        <dbReference type="SAM" id="MobiDB-lite"/>
    </source>
</evidence>
<feature type="region of interest" description="Disordered" evidence="1">
    <location>
        <begin position="1"/>
        <end position="24"/>
    </location>
</feature>